<proteinExistence type="predicted"/>
<dbReference type="Proteomes" id="UP001143910">
    <property type="component" value="Unassembled WGS sequence"/>
</dbReference>
<gene>
    <name evidence="1" type="ORF">NQ176_g11317</name>
</gene>
<accession>A0ACC1MD03</accession>
<evidence type="ECO:0000313" key="1">
    <source>
        <dbReference type="EMBL" id="KAJ2956468.1"/>
    </source>
</evidence>
<organism evidence="1 2">
    <name type="scientific">Zarea fungicola</name>
    <dbReference type="NCBI Taxonomy" id="93591"/>
    <lineage>
        <taxon>Eukaryota</taxon>
        <taxon>Fungi</taxon>
        <taxon>Dikarya</taxon>
        <taxon>Ascomycota</taxon>
        <taxon>Pezizomycotina</taxon>
        <taxon>Sordariomycetes</taxon>
        <taxon>Hypocreomycetidae</taxon>
        <taxon>Hypocreales</taxon>
        <taxon>Cordycipitaceae</taxon>
        <taxon>Zarea</taxon>
    </lineage>
</organism>
<keyword evidence="2" id="KW-1185">Reference proteome</keyword>
<sequence>MPLLLSALWLTTAGLIYNPLGAWLHDKVNSRRWMFIVGLIGCLVTTSGLAGCIAQYAGTSNKAGNAAGVFFIFLYLAFQGTGCDTTMYLYVAEIFPTEIRPIGMGFSLFGQFAATIILLQTAPIGINNVGWKYYLVIICWLIVFIPAVYFYWPETAGLSLEEVSARFGDDVAVHINDLPEDERKQLDEVLKGKDMTHVEHQEKLASSPERNSTTERSGDVI</sequence>
<protein>
    <submittedName>
        <fullName evidence="1">Uncharacterized protein</fullName>
    </submittedName>
</protein>
<reference evidence="1" key="1">
    <citation type="submission" date="2022-08" db="EMBL/GenBank/DDBJ databases">
        <title>Genome Sequence of Lecanicillium fungicola.</title>
        <authorList>
            <person name="Buettner E."/>
        </authorList>
    </citation>
    <scope>NUCLEOTIDE SEQUENCE</scope>
    <source>
        <strain evidence="1">Babe33</strain>
    </source>
</reference>
<comment type="caution">
    <text evidence="1">The sequence shown here is derived from an EMBL/GenBank/DDBJ whole genome shotgun (WGS) entry which is preliminary data.</text>
</comment>
<dbReference type="EMBL" id="JANJQO010003744">
    <property type="protein sequence ID" value="KAJ2956468.1"/>
    <property type="molecule type" value="Genomic_DNA"/>
</dbReference>
<name>A0ACC1MD03_9HYPO</name>
<evidence type="ECO:0000313" key="2">
    <source>
        <dbReference type="Proteomes" id="UP001143910"/>
    </source>
</evidence>